<dbReference type="EMBL" id="PELW01000004">
    <property type="protein sequence ID" value="RTH28810.1"/>
    <property type="molecule type" value="Genomic_DNA"/>
</dbReference>
<evidence type="ECO:0000313" key="4">
    <source>
        <dbReference type="EMBL" id="RTH28810.1"/>
    </source>
</evidence>
<evidence type="ECO:0000313" key="9">
    <source>
        <dbReference type="Proteomes" id="UP000287467"/>
    </source>
</evidence>
<evidence type="ECO:0000313" key="3">
    <source>
        <dbReference type="EMBL" id="RTH20139.1"/>
    </source>
</evidence>
<dbReference type="EMBL" id="PELM01000448">
    <property type="protein sequence ID" value="RTH00024.1"/>
    <property type="molecule type" value="Genomic_DNA"/>
</dbReference>
<protein>
    <submittedName>
        <fullName evidence="1">Uncharacterized protein</fullName>
    </submittedName>
</protein>
<proteinExistence type="predicted"/>
<dbReference type="EMBL" id="PELV01000066">
    <property type="protein sequence ID" value="RTH20139.1"/>
    <property type="molecule type" value="Genomic_DNA"/>
</dbReference>
<evidence type="ECO:0000313" key="7">
    <source>
        <dbReference type="Proteomes" id="UP000286910"/>
    </source>
</evidence>
<dbReference type="RefSeq" id="WP_126190945.1">
    <property type="nucleotide sequence ID" value="NZ_PELR01000398.1"/>
</dbReference>
<dbReference type="AlphaFoldDB" id="A0A430QY22"/>
<gene>
    <name evidence="5" type="ORF">CSW14_00090</name>
    <name evidence="4" type="ORF">CSW40_00170</name>
    <name evidence="3" type="ORF">CSW41_02845</name>
    <name evidence="2" type="ORF">CSW45_13830</name>
    <name evidence="1" type="ORF">CSW50_11285</name>
</gene>
<evidence type="ECO:0000313" key="10">
    <source>
        <dbReference type="Proteomes" id="UP000288082"/>
    </source>
</evidence>
<dbReference type="Proteomes" id="UP000286712">
    <property type="component" value="Unassembled WGS sequence"/>
</dbReference>
<evidence type="ECO:0000313" key="5">
    <source>
        <dbReference type="EMBL" id="RTI62002.1"/>
    </source>
</evidence>
<reference evidence="6 7" key="1">
    <citation type="journal article" date="2019" name="Extremophiles">
        <title>Biogeography of thermophiles and predominance of Thermus scotoductus in domestic water heaters.</title>
        <authorList>
            <person name="Wilpiszeski R.L."/>
            <person name="Zhang Z."/>
            <person name="House C.H."/>
        </authorList>
    </citation>
    <scope>NUCLEOTIDE SEQUENCE [LARGE SCALE GENOMIC DNA]</scope>
    <source>
        <strain evidence="5 9">1_S1</strain>
        <strain evidence="4 6">27_S27</strain>
        <strain evidence="3 8">28_S28</strain>
        <strain evidence="2 7">32_S32</strain>
        <strain evidence="1 10">38_S38</strain>
    </source>
</reference>
<dbReference type="Proteomes" id="UP000287467">
    <property type="component" value="Unassembled WGS sequence"/>
</dbReference>
<dbReference type="Proteomes" id="UP000286910">
    <property type="component" value="Unassembled WGS sequence"/>
</dbReference>
<name>A0A430QY22_THESC</name>
<accession>A0A430QY22</accession>
<dbReference type="Proteomes" id="UP000288082">
    <property type="component" value="Unassembled WGS sequence"/>
</dbReference>
<evidence type="ECO:0000313" key="6">
    <source>
        <dbReference type="Proteomes" id="UP000286712"/>
    </source>
</evidence>
<evidence type="ECO:0000313" key="2">
    <source>
        <dbReference type="EMBL" id="RTH00321.1"/>
    </source>
</evidence>
<dbReference type="EMBL" id="PEMW01000002">
    <property type="protein sequence ID" value="RTI62002.1"/>
    <property type="molecule type" value="Genomic_DNA"/>
</dbReference>
<sequence length="98" mass="11142">MLHRGRVQVDSPVRQVKLKVAAKVIRFRSALGPEPFRTLPGVLQATGVEDRVELATEEPEAVLPQVLAMDPHLSDLEAREPALEEVFHELIREREQWL</sequence>
<organism evidence="1 10">
    <name type="scientific">Thermus scotoductus</name>
    <dbReference type="NCBI Taxonomy" id="37636"/>
    <lineage>
        <taxon>Bacteria</taxon>
        <taxon>Thermotogati</taxon>
        <taxon>Deinococcota</taxon>
        <taxon>Deinococci</taxon>
        <taxon>Thermales</taxon>
        <taxon>Thermaceae</taxon>
        <taxon>Thermus</taxon>
    </lineage>
</organism>
<evidence type="ECO:0000313" key="8">
    <source>
        <dbReference type="Proteomes" id="UP000287439"/>
    </source>
</evidence>
<comment type="caution">
    <text evidence="1">The sequence shown here is derived from an EMBL/GenBank/DDBJ whole genome shotgun (WGS) entry which is preliminary data.</text>
</comment>
<dbReference type="Proteomes" id="UP000287439">
    <property type="component" value="Unassembled WGS sequence"/>
</dbReference>
<dbReference type="EMBL" id="PELR01000398">
    <property type="protein sequence ID" value="RTH00321.1"/>
    <property type="molecule type" value="Genomic_DNA"/>
</dbReference>
<evidence type="ECO:0000313" key="1">
    <source>
        <dbReference type="EMBL" id="RTH00024.1"/>
    </source>
</evidence>